<dbReference type="SMART" id="SM00899">
    <property type="entry name" value="FeoA"/>
    <property type="match status" value="1"/>
</dbReference>
<keyword evidence="1" id="KW-0408">Iron</keyword>
<protein>
    <submittedName>
        <fullName evidence="3">Ferrous iron transport protein A</fullName>
    </submittedName>
</protein>
<evidence type="ECO:0000313" key="3">
    <source>
        <dbReference type="EMBL" id="QAT42135.1"/>
    </source>
</evidence>
<reference evidence="3 4" key="1">
    <citation type="submission" date="2019-01" db="EMBL/GenBank/DDBJ databases">
        <title>Draft genomes of a novel of Aminipila strains.</title>
        <authorList>
            <person name="Ma S."/>
        </authorList>
    </citation>
    <scope>NUCLEOTIDE SEQUENCE [LARGE SCALE GENOMIC DNA]</scope>
    <source>
        <strain evidence="4">JN-39</strain>
    </source>
</reference>
<dbReference type="OrthoDB" id="5984at2"/>
<dbReference type="EMBL" id="CP035281">
    <property type="protein sequence ID" value="QAT42135.1"/>
    <property type="molecule type" value="Genomic_DNA"/>
</dbReference>
<gene>
    <name evidence="3" type="ORF">EQM06_02195</name>
</gene>
<organism evidence="3 4">
    <name type="scientific">Aminipila luticellarii</name>
    <dbReference type="NCBI Taxonomy" id="2507160"/>
    <lineage>
        <taxon>Bacteria</taxon>
        <taxon>Bacillati</taxon>
        <taxon>Bacillota</taxon>
        <taxon>Clostridia</taxon>
        <taxon>Peptostreptococcales</taxon>
        <taxon>Anaerovoracaceae</taxon>
        <taxon>Aminipila</taxon>
    </lineage>
</organism>
<dbReference type="InterPro" id="IPR007167">
    <property type="entry name" value="Fe-transptr_FeoA-like"/>
</dbReference>
<dbReference type="Gene3D" id="2.30.30.90">
    <property type="match status" value="1"/>
</dbReference>
<accession>A0A410PT87</accession>
<dbReference type="SUPFAM" id="SSF50037">
    <property type="entry name" value="C-terminal domain of transcriptional repressors"/>
    <property type="match status" value="1"/>
</dbReference>
<dbReference type="InterPro" id="IPR038157">
    <property type="entry name" value="FeoA_core_dom"/>
</dbReference>
<dbReference type="Proteomes" id="UP000287601">
    <property type="component" value="Chromosome"/>
</dbReference>
<evidence type="ECO:0000256" key="1">
    <source>
        <dbReference type="ARBA" id="ARBA00023004"/>
    </source>
</evidence>
<keyword evidence="4" id="KW-1185">Reference proteome</keyword>
<dbReference type="KEGG" id="amij:EQM06_02195"/>
<dbReference type="GO" id="GO:0046914">
    <property type="term" value="F:transition metal ion binding"/>
    <property type="evidence" value="ECO:0007669"/>
    <property type="project" value="InterPro"/>
</dbReference>
<feature type="domain" description="Ferrous iron transporter FeoA-like" evidence="2">
    <location>
        <begin position="2"/>
        <end position="71"/>
    </location>
</feature>
<dbReference type="PANTHER" id="PTHR43151:SF1">
    <property type="entry name" value="SSR2333 PROTEIN"/>
    <property type="match status" value="1"/>
</dbReference>
<name>A0A410PT87_9FIRM</name>
<proteinExistence type="predicted"/>
<dbReference type="InterPro" id="IPR053184">
    <property type="entry name" value="FeoA-like"/>
</dbReference>
<evidence type="ECO:0000259" key="2">
    <source>
        <dbReference type="SMART" id="SM00899"/>
    </source>
</evidence>
<sequence>MMPLTMTTPGTQVTVSTIKGKDDTKRFLETLGFVTGTQVMVISELGGNVIVNVKEARVAISKAMASRILIH</sequence>
<dbReference type="PANTHER" id="PTHR43151">
    <property type="entry name" value="FEOA FAMILY PROTEIN"/>
    <property type="match status" value="1"/>
</dbReference>
<dbReference type="InterPro" id="IPR008988">
    <property type="entry name" value="Transcriptional_repressor_C"/>
</dbReference>
<dbReference type="AlphaFoldDB" id="A0A410PT87"/>
<dbReference type="Pfam" id="PF04023">
    <property type="entry name" value="FeoA"/>
    <property type="match status" value="1"/>
</dbReference>
<dbReference type="RefSeq" id="WP_128744789.1">
    <property type="nucleotide sequence ID" value="NZ_CP035281.1"/>
</dbReference>
<evidence type="ECO:0000313" key="4">
    <source>
        <dbReference type="Proteomes" id="UP000287601"/>
    </source>
</evidence>